<keyword evidence="2" id="KW-1185">Reference proteome</keyword>
<organism evidence="1 2">
    <name type="scientific">Pluteus cervinus</name>
    <dbReference type="NCBI Taxonomy" id="181527"/>
    <lineage>
        <taxon>Eukaryota</taxon>
        <taxon>Fungi</taxon>
        <taxon>Dikarya</taxon>
        <taxon>Basidiomycota</taxon>
        <taxon>Agaricomycotina</taxon>
        <taxon>Agaricomycetes</taxon>
        <taxon>Agaricomycetidae</taxon>
        <taxon>Agaricales</taxon>
        <taxon>Pluteineae</taxon>
        <taxon>Pluteaceae</taxon>
        <taxon>Pluteus</taxon>
    </lineage>
</organism>
<accession>A0ACD3AIG2</accession>
<proteinExistence type="predicted"/>
<dbReference type="EMBL" id="ML208446">
    <property type="protein sequence ID" value="TFK65159.1"/>
    <property type="molecule type" value="Genomic_DNA"/>
</dbReference>
<reference evidence="1 2" key="1">
    <citation type="journal article" date="2019" name="Nat. Ecol. Evol.">
        <title>Megaphylogeny resolves global patterns of mushroom evolution.</title>
        <authorList>
            <person name="Varga T."/>
            <person name="Krizsan K."/>
            <person name="Foldi C."/>
            <person name="Dima B."/>
            <person name="Sanchez-Garcia M."/>
            <person name="Sanchez-Ramirez S."/>
            <person name="Szollosi G.J."/>
            <person name="Szarkandi J.G."/>
            <person name="Papp V."/>
            <person name="Albert L."/>
            <person name="Andreopoulos W."/>
            <person name="Angelini C."/>
            <person name="Antonin V."/>
            <person name="Barry K.W."/>
            <person name="Bougher N.L."/>
            <person name="Buchanan P."/>
            <person name="Buyck B."/>
            <person name="Bense V."/>
            <person name="Catcheside P."/>
            <person name="Chovatia M."/>
            <person name="Cooper J."/>
            <person name="Damon W."/>
            <person name="Desjardin D."/>
            <person name="Finy P."/>
            <person name="Geml J."/>
            <person name="Haridas S."/>
            <person name="Hughes K."/>
            <person name="Justo A."/>
            <person name="Karasinski D."/>
            <person name="Kautmanova I."/>
            <person name="Kiss B."/>
            <person name="Kocsube S."/>
            <person name="Kotiranta H."/>
            <person name="LaButti K.M."/>
            <person name="Lechner B.E."/>
            <person name="Liimatainen K."/>
            <person name="Lipzen A."/>
            <person name="Lukacs Z."/>
            <person name="Mihaltcheva S."/>
            <person name="Morgado L.N."/>
            <person name="Niskanen T."/>
            <person name="Noordeloos M.E."/>
            <person name="Ohm R.A."/>
            <person name="Ortiz-Santana B."/>
            <person name="Ovrebo C."/>
            <person name="Racz N."/>
            <person name="Riley R."/>
            <person name="Savchenko A."/>
            <person name="Shiryaev A."/>
            <person name="Soop K."/>
            <person name="Spirin V."/>
            <person name="Szebenyi C."/>
            <person name="Tomsovsky M."/>
            <person name="Tulloss R.E."/>
            <person name="Uehling J."/>
            <person name="Grigoriev I.V."/>
            <person name="Vagvolgyi C."/>
            <person name="Papp T."/>
            <person name="Martin F.M."/>
            <person name="Miettinen O."/>
            <person name="Hibbett D.S."/>
            <person name="Nagy L.G."/>
        </authorList>
    </citation>
    <scope>NUCLEOTIDE SEQUENCE [LARGE SCALE GENOMIC DNA]</scope>
    <source>
        <strain evidence="1 2">NL-1719</strain>
    </source>
</reference>
<gene>
    <name evidence="1" type="ORF">BDN72DRAFT_845867</name>
</gene>
<name>A0ACD3AIG2_9AGAR</name>
<evidence type="ECO:0000313" key="2">
    <source>
        <dbReference type="Proteomes" id="UP000308600"/>
    </source>
</evidence>
<sequence>MEPPTEPLEFFDPHFHERTEVEKEILVIQRRLQDLRALRNSLLPIFTLPSDVLSQILEAVVIEPRRINPFMLRLLTHVCRQWREIVIGIPTLWVELKLFLSDRWFSRHLERSKEVALSVTFDSTESSPGRVQLLVSQFHRVSNLELRNYYLDEDENPILITAAPMLRSLVIEKAVIPQTLFFGVAPLLRNVDLEHCQGFRLSALPSNLTTLRLFNLNPKLSVVDCLTSLSSFHHLQVLHLHSTLEESLDQVEPDLKHLPPSILPELHSLVLEDVQISAAIKLLARIYISDKLAIRLSLSNRYSGDDQGYIQAYAKLTSRFQDFGYTRKIQLTVFRTSSFELVSTPPNGIAAQRILTTRPLHYTLISQMLERVSLESFHSLKLCRWLPTEESSMWISWSSQLPGLQDLDILGEGATSFMTHLVTTTQVQPPFPALRRLVLRDFIPRNLPSHHVIDAFCELLKSRKASGVGVEELLLVGVTNLPVDKLALCTTKLEQEAS</sequence>
<dbReference type="Proteomes" id="UP000308600">
    <property type="component" value="Unassembled WGS sequence"/>
</dbReference>
<protein>
    <submittedName>
        <fullName evidence="1">Uncharacterized protein</fullName>
    </submittedName>
</protein>
<evidence type="ECO:0000313" key="1">
    <source>
        <dbReference type="EMBL" id="TFK65159.1"/>
    </source>
</evidence>